<feature type="domain" description="Clp R" evidence="1">
    <location>
        <begin position="3"/>
        <end position="75"/>
    </location>
</feature>
<sequence>MNIEKFTERSRGFVQSAQTMALGQGHQQFMPVHLLKVLLDDEQGMASGLIEKAGGDAKLVRAGVETSLKKIPSVS</sequence>
<dbReference type="AlphaFoldDB" id="A0A3B0U4F6"/>
<dbReference type="Gene3D" id="1.10.1780.10">
    <property type="entry name" value="Clp, N-terminal domain"/>
    <property type="match status" value="1"/>
</dbReference>
<dbReference type="Pfam" id="PF02861">
    <property type="entry name" value="Clp_N"/>
    <property type="match status" value="1"/>
</dbReference>
<evidence type="ECO:0000259" key="1">
    <source>
        <dbReference type="PROSITE" id="PS51903"/>
    </source>
</evidence>
<dbReference type="SUPFAM" id="SSF81923">
    <property type="entry name" value="Double Clp-N motif"/>
    <property type="match status" value="1"/>
</dbReference>
<gene>
    <name evidence="2" type="ORF">MNBD_ALPHA12-541</name>
</gene>
<feature type="non-terminal residue" evidence="2">
    <location>
        <position position="75"/>
    </location>
</feature>
<name>A0A3B0U4F6_9ZZZZ</name>
<protein>
    <submittedName>
        <fullName evidence="2">ClpB protein</fullName>
    </submittedName>
</protein>
<dbReference type="InterPro" id="IPR036628">
    <property type="entry name" value="Clp_N_dom_sf"/>
</dbReference>
<dbReference type="EMBL" id="UOEO01000228">
    <property type="protein sequence ID" value="VAW23273.1"/>
    <property type="molecule type" value="Genomic_DNA"/>
</dbReference>
<proteinExistence type="predicted"/>
<dbReference type="PROSITE" id="PS51903">
    <property type="entry name" value="CLP_R"/>
    <property type="match status" value="1"/>
</dbReference>
<reference evidence="2" key="1">
    <citation type="submission" date="2018-06" db="EMBL/GenBank/DDBJ databases">
        <authorList>
            <person name="Zhirakovskaya E."/>
        </authorList>
    </citation>
    <scope>NUCLEOTIDE SEQUENCE</scope>
</reference>
<evidence type="ECO:0000313" key="2">
    <source>
        <dbReference type="EMBL" id="VAW23273.1"/>
    </source>
</evidence>
<organism evidence="2">
    <name type="scientific">hydrothermal vent metagenome</name>
    <dbReference type="NCBI Taxonomy" id="652676"/>
    <lineage>
        <taxon>unclassified sequences</taxon>
        <taxon>metagenomes</taxon>
        <taxon>ecological metagenomes</taxon>
    </lineage>
</organism>
<dbReference type="InterPro" id="IPR004176">
    <property type="entry name" value="Clp_R_N"/>
</dbReference>
<accession>A0A3B0U4F6</accession>